<accession>A0A6J4IJA4</accession>
<dbReference type="EMBL" id="CADCTL010000150">
    <property type="protein sequence ID" value="CAA9252192.1"/>
    <property type="molecule type" value="Genomic_DNA"/>
</dbReference>
<evidence type="ECO:0000259" key="1">
    <source>
        <dbReference type="Pfam" id="PF06744"/>
    </source>
</evidence>
<organism evidence="2">
    <name type="scientific">uncultured Acetobacteraceae bacterium</name>
    <dbReference type="NCBI Taxonomy" id="169975"/>
    <lineage>
        <taxon>Bacteria</taxon>
        <taxon>Pseudomonadati</taxon>
        <taxon>Pseudomonadota</taxon>
        <taxon>Alphaproteobacteria</taxon>
        <taxon>Acetobacterales</taxon>
        <taxon>Acetobacteraceae</taxon>
        <taxon>environmental samples</taxon>
    </lineage>
</organism>
<gene>
    <name evidence="2" type="ORF">AVDCRST_MAG04-2165</name>
</gene>
<dbReference type="InterPro" id="IPR053156">
    <property type="entry name" value="T6SS_TssM-like"/>
</dbReference>
<feature type="domain" description="Type VI secretion system IcmF C-terminal" evidence="1">
    <location>
        <begin position="228"/>
        <end position="334"/>
    </location>
</feature>
<reference evidence="2" key="1">
    <citation type="submission" date="2020-02" db="EMBL/GenBank/DDBJ databases">
        <authorList>
            <person name="Meier V. D."/>
        </authorList>
    </citation>
    <scope>NUCLEOTIDE SEQUENCE</scope>
    <source>
        <strain evidence="2">AVDCRST_MAG04</strain>
    </source>
</reference>
<proteinExistence type="predicted"/>
<dbReference type="PANTHER" id="PTHR36153">
    <property type="entry name" value="INNER MEMBRANE PROTEIN-RELATED"/>
    <property type="match status" value="1"/>
</dbReference>
<dbReference type="PANTHER" id="PTHR36153:SF1">
    <property type="entry name" value="TYPE VI SECRETION SYSTEM COMPONENT TSSM1"/>
    <property type="match status" value="1"/>
</dbReference>
<dbReference type="InterPro" id="IPR010623">
    <property type="entry name" value="IcmF_C"/>
</dbReference>
<dbReference type="Pfam" id="PF06744">
    <property type="entry name" value="IcmF_C"/>
    <property type="match status" value="1"/>
</dbReference>
<sequence>VAAAVAALAEAAQRVTAVVGGGTGQQAAAEAVGRVVADRFRALREAVGGPAMEEALRLTSELYEQVARLALAPPGTALPPGPGLTPGQRLTAFAVRQPEPLAGWLRTLAETAGGLQLGGARQQIAAAGGQQLGPVCRPGIEGRFPFRRDAAQDVPADDFVRLFAPGGALDQFFQQQLRPYVDASRRPWRPAAVDGAPPVSASDVGQFERASAIREAFFPGVAGSGFRFELAPISLDGGATAGTLEVEGIPYPIAPRPGAAGAGRVAVLQWPSRGTVALSFEPASSAGPLAIDGAWSALRFVQRGRLQPTASPDRFRLTVAHGDRTAVFELRTGSATHPFGLRDLAEFRCPGLAAP</sequence>
<evidence type="ECO:0000313" key="2">
    <source>
        <dbReference type="EMBL" id="CAA9252192.1"/>
    </source>
</evidence>
<dbReference type="AlphaFoldDB" id="A0A6J4IJA4"/>
<feature type="non-terminal residue" evidence="2">
    <location>
        <position position="1"/>
    </location>
</feature>
<protein>
    <recommendedName>
        <fullName evidence="1">Type VI secretion system IcmF C-terminal domain-containing protein</fullName>
    </recommendedName>
</protein>
<name>A0A6J4IJA4_9PROT</name>